<proteinExistence type="predicted"/>
<reference evidence="1" key="1">
    <citation type="journal article" date="2013" name="Environ. Microbiol.">
        <title>Microbiota from the distal guts of lean and obese adolescents exhibit partial functional redundancy besides clear differences in community structure.</title>
        <authorList>
            <person name="Ferrer M."/>
            <person name="Ruiz A."/>
            <person name="Lanza F."/>
            <person name="Haange S.B."/>
            <person name="Oberbach A."/>
            <person name="Till H."/>
            <person name="Bargiela R."/>
            <person name="Campoy C."/>
            <person name="Segura M.T."/>
            <person name="Richter M."/>
            <person name="von Bergen M."/>
            <person name="Seifert J."/>
            <person name="Suarez A."/>
        </authorList>
    </citation>
    <scope>NUCLEOTIDE SEQUENCE</scope>
</reference>
<evidence type="ECO:0000313" key="1">
    <source>
        <dbReference type="EMBL" id="EKC70729.1"/>
    </source>
</evidence>
<protein>
    <submittedName>
        <fullName evidence="1">Uncharacterized protein</fullName>
    </submittedName>
</protein>
<dbReference type="AlphaFoldDB" id="K1TSV8"/>
<gene>
    <name evidence="1" type="ORF">OBE_03744</name>
</gene>
<organism evidence="1">
    <name type="scientific">human gut metagenome</name>
    <dbReference type="NCBI Taxonomy" id="408170"/>
    <lineage>
        <taxon>unclassified sequences</taxon>
        <taxon>metagenomes</taxon>
        <taxon>organismal metagenomes</taxon>
    </lineage>
</organism>
<comment type="caution">
    <text evidence="1">The sequence shown here is derived from an EMBL/GenBank/DDBJ whole genome shotgun (WGS) entry which is preliminary data.</text>
</comment>
<sequence length="122" mass="14654">MKNPLNSYKIKTINNTIAYLCHDDGIWNTIYMDDVEQYKKIVGYIIEKFSYCKIIINQNDQDENMEFIKDRINNIYELMKKGLILDFRNVVEGYINLYVTESDIDNLDKLEDMVELFKKKIY</sequence>
<accession>K1TSV8</accession>
<name>K1TSV8_9ZZZZ</name>
<dbReference type="EMBL" id="AJWZ01002522">
    <property type="protein sequence ID" value="EKC70729.1"/>
    <property type="molecule type" value="Genomic_DNA"/>
</dbReference>